<dbReference type="EMBL" id="JAJHUN010000001">
    <property type="protein sequence ID" value="KAJ4165467.1"/>
    <property type="molecule type" value="Genomic_DNA"/>
</dbReference>
<accession>A0A9W8QSG0</accession>
<dbReference type="GO" id="GO:0000981">
    <property type="term" value="F:DNA-binding transcription factor activity, RNA polymerase II-specific"/>
    <property type="evidence" value="ECO:0007669"/>
    <property type="project" value="InterPro"/>
</dbReference>
<sequence length="614" mass="69580">MVQKGKEAAVDRSQHCHTCRRQRLRCDGVRPTCNKCLARGVDCLGYGTQALLWVQPQSKSSGTQADHQQQQKEQETTPTEARQGRKKGRPKLVLMQRTAAELALPDGEELELTRKPKATHLTAYRKYMKMRGFRDEYLRRRKIVLSPGLDPEGYQMQRLIIDSLRYYDEHVCSDLVLLDTPANPFRVLVEFWSYLPDIVSDPLVSVSAVHRISKTQSALEVAAYVPGYKYELRRNRLLSVKHPLVPVVFRHQQRMAGALAAMVADAEQCEHRGLLEAITTLILCEVQQSLFGNWDKHLLGAQAIIAARGGIETFVSEKLNPVNFDLCTVMQVEVMRDVGSPSCLLRAKKAVLEDYLEHVIPVYQEGWLSGFPCTDFLMSSLVRINMARYDDYQDSAGVVTRLDLRRKLLEEIVAFSPAAWLGSRTHQLKKVFGERAKEVEQESTRCALLDLIQSFQLSTMLYATRTLFLDNGIHVLIGATAAEVVPPAQDRFSQSTASGSIIYLRQAEAATLAALDASLRRVWATEQASPDWFGKFTVWPLFMLGMSIHPAAEPDETKDFVCRSLLRLGHHMGSMAYKDAIWAMQHTWEKTERFERSHWLGELPLDVLPGLFFM</sequence>
<feature type="compositionally biased region" description="Polar residues" evidence="3">
    <location>
        <begin position="57"/>
        <end position="67"/>
    </location>
</feature>
<feature type="region of interest" description="Disordered" evidence="3">
    <location>
        <begin position="57"/>
        <end position="89"/>
    </location>
</feature>
<name>A0A9W8QSG0_AKAMU</name>
<evidence type="ECO:0000313" key="5">
    <source>
        <dbReference type="EMBL" id="KAJ4165467.1"/>
    </source>
</evidence>
<organism evidence="5 6">
    <name type="scientific">Akanthomyces muscarius</name>
    <name type="common">Entomopathogenic fungus</name>
    <name type="synonym">Lecanicillium muscarium</name>
    <dbReference type="NCBI Taxonomy" id="2231603"/>
    <lineage>
        <taxon>Eukaryota</taxon>
        <taxon>Fungi</taxon>
        <taxon>Dikarya</taxon>
        <taxon>Ascomycota</taxon>
        <taxon>Pezizomycotina</taxon>
        <taxon>Sordariomycetes</taxon>
        <taxon>Hypocreomycetidae</taxon>
        <taxon>Hypocreales</taxon>
        <taxon>Cordycipitaceae</taxon>
        <taxon>Akanthomyces</taxon>
    </lineage>
</organism>
<keyword evidence="6" id="KW-1185">Reference proteome</keyword>
<dbReference type="Gene3D" id="4.10.240.10">
    <property type="entry name" value="Zn(2)-C6 fungal-type DNA-binding domain"/>
    <property type="match status" value="1"/>
</dbReference>
<dbReference type="GO" id="GO:0000976">
    <property type="term" value="F:transcription cis-regulatory region binding"/>
    <property type="evidence" value="ECO:0007669"/>
    <property type="project" value="TreeGrafter"/>
</dbReference>
<feature type="domain" description="Zn(2)-C6 fungal-type" evidence="4">
    <location>
        <begin position="15"/>
        <end position="43"/>
    </location>
</feature>
<proteinExistence type="predicted"/>
<evidence type="ECO:0000256" key="1">
    <source>
        <dbReference type="ARBA" id="ARBA00004123"/>
    </source>
</evidence>
<dbReference type="CDD" id="cd00067">
    <property type="entry name" value="GAL4"/>
    <property type="match status" value="1"/>
</dbReference>
<evidence type="ECO:0000256" key="2">
    <source>
        <dbReference type="ARBA" id="ARBA00023242"/>
    </source>
</evidence>
<keyword evidence="2" id="KW-0539">Nucleus</keyword>
<evidence type="ECO:0000256" key="3">
    <source>
        <dbReference type="SAM" id="MobiDB-lite"/>
    </source>
</evidence>
<gene>
    <name evidence="5" type="ORF">LMH87_007099</name>
</gene>
<evidence type="ECO:0000313" key="6">
    <source>
        <dbReference type="Proteomes" id="UP001144673"/>
    </source>
</evidence>
<dbReference type="Proteomes" id="UP001144673">
    <property type="component" value="Chromosome 1"/>
</dbReference>
<dbReference type="InterPro" id="IPR036864">
    <property type="entry name" value="Zn2-C6_fun-type_DNA-bd_sf"/>
</dbReference>
<dbReference type="RefSeq" id="XP_056060382.1">
    <property type="nucleotide sequence ID" value="XM_056192132.1"/>
</dbReference>
<dbReference type="Pfam" id="PF00172">
    <property type="entry name" value="Zn_clus"/>
    <property type="match status" value="1"/>
</dbReference>
<dbReference type="PROSITE" id="PS50048">
    <property type="entry name" value="ZN2_CY6_FUNGAL_2"/>
    <property type="match status" value="1"/>
</dbReference>
<comment type="subcellular location">
    <subcellularLocation>
        <location evidence="1">Nucleus</location>
    </subcellularLocation>
</comment>
<dbReference type="Pfam" id="PF11951">
    <property type="entry name" value="Fungal_trans_2"/>
    <property type="match status" value="1"/>
</dbReference>
<dbReference type="SMART" id="SM00066">
    <property type="entry name" value="GAL4"/>
    <property type="match status" value="1"/>
</dbReference>
<dbReference type="GO" id="GO:0008270">
    <property type="term" value="F:zinc ion binding"/>
    <property type="evidence" value="ECO:0007669"/>
    <property type="project" value="InterPro"/>
</dbReference>
<evidence type="ECO:0000259" key="4">
    <source>
        <dbReference type="PROSITE" id="PS50048"/>
    </source>
</evidence>
<dbReference type="InterPro" id="IPR021858">
    <property type="entry name" value="Fun_TF"/>
</dbReference>
<dbReference type="AlphaFoldDB" id="A0A9W8QSG0"/>
<dbReference type="GO" id="GO:0045944">
    <property type="term" value="P:positive regulation of transcription by RNA polymerase II"/>
    <property type="evidence" value="ECO:0007669"/>
    <property type="project" value="TreeGrafter"/>
</dbReference>
<dbReference type="SUPFAM" id="SSF57701">
    <property type="entry name" value="Zn2/Cys6 DNA-binding domain"/>
    <property type="match status" value="1"/>
</dbReference>
<comment type="caution">
    <text evidence="5">The sequence shown here is derived from an EMBL/GenBank/DDBJ whole genome shotgun (WGS) entry which is preliminary data.</text>
</comment>
<dbReference type="GeneID" id="80894258"/>
<dbReference type="GO" id="GO:0005634">
    <property type="term" value="C:nucleus"/>
    <property type="evidence" value="ECO:0007669"/>
    <property type="project" value="UniProtKB-SubCell"/>
</dbReference>
<dbReference type="PANTHER" id="PTHR37534:SF51">
    <property type="entry name" value="ACRIFLAVINE SENSITIVITY CONTROL PROTEIN ACR-2"/>
    <property type="match status" value="1"/>
</dbReference>
<dbReference type="PANTHER" id="PTHR37534">
    <property type="entry name" value="TRANSCRIPTIONAL ACTIVATOR PROTEIN UGA3"/>
    <property type="match status" value="1"/>
</dbReference>
<dbReference type="KEGG" id="amus:LMH87_007099"/>
<reference evidence="5" key="1">
    <citation type="journal article" date="2023" name="Access Microbiol">
        <title>De-novo genome assembly for Akanthomyces muscarius, a biocontrol agent of insect agricultural pests.</title>
        <authorList>
            <person name="Erdos Z."/>
            <person name="Studholme D.J."/>
            <person name="Raymond B."/>
            <person name="Sharma M."/>
        </authorList>
    </citation>
    <scope>NUCLEOTIDE SEQUENCE</scope>
    <source>
        <strain evidence="5">Ve6</strain>
    </source>
</reference>
<dbReference type="InterPro" id="IPR001138">
    <property type="entry name" value="Zn2Cys6_DnaBD"/>
</dbReference>
<protein>
    <recommendedName>
        <fullName evidence="4">Zn(2)-C6 fungal-type domain-containing protein</fullName>
    </recommendedName>
</protein>